<keyword evidence="10" id="KW-1185">Reference proteome</keyword>
<dbReference type="GO" id="GO:0000139">
    <property type="term" value="C:Golgi membrane"/>
    <property type="evidence" value="ECO:0007669"/>
    <property type="project" value="UniProtKB-SubCell"/>
</dbReference>
<comment type="caution">
    <text evidence="9">The sequence shown here is derived from an EMBL/GenBank/DDBJ whole genome shotgun (WGS) entry which is preliminary data.</text>
</comment>
<keyword evidence="3" id="KW-0328">Glycosyltransferase</keyword>
<dbReference type="InterPro" id="IPR040911">
    <property type="entry name" value="Exostosin_GT47"/>
</dbReference>
<comment type="subcellular location">
    <subcellularLocation>
        <location evidence="1">Golgi apparatus membrane</location>
        <topology evidence="1">Single-pass type II membrane protein</topology>
    </subcellularLocation>
</comment>
<dbReference type="PANTHER" id="PTHR11062:SF219">
    <property type="entry name" value="XYLOGLUCAN GALACTOSYLTRANSFERASE XLT2-LIKE"/>
    <property type="match status" value="1"/>
</dbReference>
<dbReference type="AlphaFoldDB" id="A0A834GAK1"/>
<sequence>MLLPILGHPSADQATGLKEHPKSPNLKSLLKSFLYRLSPIHRTFLFLLILFQLFLVLYFTGTPNLSLSLSPQPTPQLLTSQSSQQQFQSSESDGEEIQSSDETKFEATELDQQKFQASGADSQASEREGNQIQATECDGRRIYVYEMPPRFNYDLQKKCDKLDPWHDKCDKNLNEGFGPEARELAGIVPESILPAWHWTDHYWGEVVYHRRMLDYKCRTLEPESAAAFYIPFYAGLAVGGYLWGNHNASERDWPCEQMIEWVQGQKWWKRSNGSDHLIMLGRLTWAFRRLRKDPGWGSSFIHMPEMKNVVRLAVERNVWDDLEVAVPYPTIFHPRSASDIVEWQRFVRGRRRDHLFALVGGARASIRNDFRGVLQGQCLGAGAACRHVDCARENCLDGTTAIMSAFLGSEFCLQPRGDGFTRRSVFDCMMAGSIPVFFWRRTAYLQYEREWFLPGEPESYSVFIPRDDVRNGTDIRKVLEGYGREEVQRMREKVIEYTPRFLYAKSSKGLANTRDAFDIAIDGVLSKYKDHMESGRIGNRNE</sequence>
<evidence type="ECO:0000256" key="1">
    <source>
        <dbReference type="ARBA" id="ARBA00004323"/>
    </source>
</evidence>
<dbReference type="Pfam" id="PF03016">
    <property type="entry name" value="Exostosin_GT47"/>
    <property type="match status" value="1"/>
</dbReference>
<feature type="region of interest" description="Disordered" evidence="6">
    <location>
        <begin position="72"/>
        <end position="104"/>
    </location>
</feature>
<keyword evidence="7" id="KW-1133">Transmembrane helix</keyword>
<dbReference type="OrthoDB" id="1924787at2759"/>
<evidence type="ECO:0000256" key="2">
    <source>
        <dbReference type="ARBA" id="ARBA00010271"/>
    </source>
</evidence>
<keyword evidence="5" id="KW-0333">Golgi apparatus</keyword>
<dbReference type="InterPro" id="IPR004263">
    <property type="entry name" value="Exostosin"/>
</dbReference>
<feature type="compositionally biased region" description="Low complexity" evidence="6">
    <location>
        <begin position="72"/>
        <end position="90"/>
    </location>
</feature>
<keyword evidence="4" id="KW-0735">Signal-anchor</keyword>
<dbReference type="GO" id="GO:0008378">
    <property type="term" value="F:galactosyltransferase activity"/>
    <property type="evidence" value="ECO:0007669"/>
    <property type="project" value="TreeGrafter"/>
</dbReference>
<evidence type="ECO:0000256" key="6">
    <source>
        <dbReference type="SAM" id="MobiDB-lite"/>
    </source>
</evidence>
<reference evidence="9" key="1">
    <citation type="submission" date="2019-11" db="EMBL/GenBank/DDBJ databases">
        <authorList>
            <person name="Liu Y."/>
            <person name="Hou J."/>
            <person name="Li T.-Q."/>
            <person name="Guan C.-H."/>
            <person name="Wu X."/>
            <person name="Wu H.-Z."/>
            <person name="Ling F."/>
            <person name="Zhang R."/>
            <person name="Shi X.-G."/>
            <person name="Ren J.-P."/>
            <person name="Chen E.-F."/>
            <person name="Sun J.-M."/>
        </authorList>
    </citation>
    <scope>NUCLEOTIDE SEQUENCE</scope>
    <source>
        <strain evidence="9">Adult_tree_wgs_1</strain>
        <tissue evidence="9">Leaves</tissue>
    </source>
</reference>
<feature type="transmembrane region" description="Helical" evidence="7">
    <location>
        <begin position="43"/>
        <end position="61"/>
    </location>
</feature>
<organism evidence="9 10">
    <name type="scientific">Rhododendron simsii</name>
    <name type="common">Sims's rhododendron</name>
    <dbReference type="NCBI Taxonomy" id="118357"/>
    <lineage>
        <taxon>Eukaryota</taxon>
        <taxon>Viridiplantae</taxon>
        <taxon>Streptophyta</taxon>
        <taxon>Embryophyta</taxon>
        <taxon>Tracheophyta</taxon>
        <taxon>Spermatophyta</taxon>
        <taxon>Magnoliopsida</taxon>
        <taxon>eudicotyledons</taxon>
        <taxon>Gunneridae</taxon>
        <taxon>Pentapetalae</taxon>
        <taxon>asterids</taxon>
        <taxon>Ericales</taxon>
        <taxon>Ericaceae</taxon>
        <taxon>Ericoideae</taxon>
        <taxon>Rhodoreae</taxon>
        <taxon>Rhododendron</taxon>
    </lineage>
</organism>
<accession>A0A834GAK1</accession>
<keyword evidence="3" id="KW-0808">Transferase</keyword>
<keyword evidence="7" id="KW-0472">Membrane</keyword>
<evidence type="ECO:0000256" key="3">
    <source>
        <dbReference type="ARBA" id="ARBA00022676"/>
    </source>
</evidence>
<dbReference type="EMBL" id="WJXA01000010">
    <property type="protein sequence ID" value="KAF7129746.1"/>
    <property type="molecule type" value="Genomic_DNA"/>
</dbReference>
<dbReference type="GO" id="GO:0009969">
    <property type="term" value="P:xyloglucan biosynthetic process"/>
    <property type="evidence" value="ECO:0007669"/>
    <property type="project" value="TreeGrafter"/>
</dbReference>
<keyword evidence="7" id="KW-0812">Transmembrane</keyword>
<evidence type="ECO:0000256" key="4">
    <source>
        <dbReference type="ARBA" id="ARBA00022968"/>
    </source>
</evidence>
<evidence type="ECO:0000259" key="8">
    <source>
        <dbReference type="Pfam" id="PF03016"/>
    </source>
</evidence>
<evidence type="ECO:0000313" key="10">
    <source>
        <dbReference type="Proteomes" id="UP000626092"/>
    </source>
</evidence>
<proteinExistence type="inferred from homology"/>
<gene>
    <name evidence="9" type="ORF">RHSIM_Rhsim10G0105700</name>
</gene>
<comment type="similarity">
    <text evidence="2">Belongs to the glycosyltransferase 47 family.</text>
</comment>
<feature type="domain" description="Exostosin GT47" evidence="8">
    <location>
        <begin position="137"/>
        <end position="477"/>
    </location>
</feature>
<evidence type="ECO:0000256" key="7">
    <source>
        <dbReference type="SAM" id="Phobius"/>
    </source>
</evidence>
<evidence type="ECO:0000313" key="9">
    <source>
        <dbReference type="EMBL" id="KAF7129746.1"/>
    </source>
</evidence>
<dbReference type="PANTHER" id="PTHR11062">
    <property type="entry name" value="EXOSTOSIN HEPARAN SULFATE GLYCOSYLTRANSFERASE -RELATED"/>
    <property type="match status" value="1"/>
</dbReference>
<name>A0A834GAK1_RHOSS</name>
<dbReference type="Proteomes" id="UP000626092">
    <property type="component" value="Unassembled WGS sequence"/>
</dbReference>
<protein>
    <recommendedName>
        <fullName evidence="8">Exostosin GT47 domain-containing protein</fullName>
    </recommendedName>
</protein>
<evidence type="ECO:0000256" key="5">
    <source>
        <dbReference type="ARBA" id="ARBA00023034"/>
    </source>
</evidence>